<evidence type="ECO:0000313" key="2">
    <source>
        <dbReference type="EMBL" id="ABB28790.1"/>
    </source>
</evidence>
<reference evidence="2" key="1">
    <citation type="submission" date="2005-08" db="EMBL/GenBank/DDBJ databases">
        <title>Complete sequence of Chlorobium chlorochromatii CaD3.</title>
        <authorList>
            <person name="Copeland A."/>
            <person name="Lucas S."/>
            <person name="Lapidus A."/>
            <person name="Barry K."/>
            <person name="Detter J.C."/>
            <person name="Glavina T."/>
            <person name="Hammon N."/>
            <person name="Israni S."/>
            <person name="Pitluck S."/>
            <person name="Bryant D."/>
            <person name="Schmutz J."/>
            <person name="Larimer F."/>
            <person name="Land M."/>
            <person name="Kyrpides N."/>
            <person name="Ivanova N."/>
            <person name="Richardson P."/>
        </authorList>
    </citation>
    <scope>NUCLEOTIDE SEQUENCE [LARGE SCALE GENOMIC DNA]</scope>
    <source>
        <strain evidence="2">CaD3</strain>
    </source>
</reference>
<feature type="transmembrane region" description="Helical" evidence="1">
    <location>
        <begin position="12"/>
        <end position="34"/>
    </location>
</feature>
<dbReference type="EMBL" id="CP000108">
    <property type="protein sequence ID" value="ABB28790.1"/>
    <property type="molecule type" value="Genomic_DNA"/>
</dbReference>
<dbReference type="AlphaFoldDB" id="Q3AQD5"/>
<keyword evidence="1" id="KW-0472">Membrane</keyword>
<dbReference type="KEGG" id="cch:Cag_1535"/>
<protein>
    <submittedName>
        <fullName evidence="2">Uncharacterized protein</fullName>
    </submittedName>
</protein>
<keyword evidence="1" id="KW-0812">Transmembrane</keyword>
<feature type="transmembrane region" description="Helical" evidence="1">
    <location>
        <begin position="40"/>
        <end position="67"/>
    </location>
</feature>
<sequence>MEQPNSDNIVKTAVGVAGGSALLAPALPLALPALPLAMPVIHGLAGIALIGAGVFAVVQAAGAISSLDNPFQPKKPK</sequence>
<proteinExistence type="predicted"/>
<evidence type="ECO:0000256" key="1">
    <source>
        <dbReference type="SAM" id="Phobius"/>
    </source>
</evidence>
<keyword evidence="1" id="KW-1133">Transmembrane helix</keyword>
<organism evidence="2">
    <name type="scientific">Chlorobium chlorochromatii (strain CaD3)</name>
    <dbReference type="NCBI Taxonomy" id="340177"/>
    <lineage>
        <taxon>Bacteria</taxon>
        <taxon>Pseudomonadati</taxon>
        <taxon>Chlorobiota</taxon>
        <taxon>Chlorobiia</taxon>
        <taxon>Chlorobiales</taxon>
        <taxon>Chlorobiaceae</taxon>
        <taxon>Chlorobium/Pelodictyon group</taxon>
        <taxon>Chlorobium</taxon>
    </lineage>
</organism>
<dbReference type="HOGENOM" id="CLU_2631750_0_0_10"/>
<name>Q3AQD5_CHLCH</name>
<accession>Q3AQD5</accession>
<gene>
    <name evidence="2" type="ordered locus">Cag_1535</name>
</gene>